<dbReference type="PANTHER" id="PTHR22916:SF3">
    <property type="entry name" value="UDP-GLCNAC:BETAGAL BETA-1,3-N-ACETYLGLUCOSAMINYLTRANSFERASE-LIKE PROTEIN 1"/>
    <property type="match status" value="1"/>
</dbReference>
<dbReference type="PANTHER" id="PTHR22916">
    <property type="entry name" value="GLYCOSYLTRANSFERASE"/>
    <property type="match status" value="1"/>
</dbReference>
<feature type="domain" description="Glycosyltransferase 2-like" evidence="1">
    <location>
        <begin position="2"/>
        <end position="110"/>
    </location>
</feature>
<dbReference type="EMBL" id="BAAAGF010000004">
    <property type="protein sequence ID" value="GAA0747835.1"/>
    <property type="molecule type" value="Genomic_DNA"/>
</dbReference>
<dbReference type="Proteomes" id="UP001500736">
    <property type="component" value="Unassembled WGS sequence"/>
</dbReference>
<name>A0ABN1JW41_9FLAO</name>
<accession>A0ABN1JW41</accession>
<reference evidence="2 3" key="1">
    <citation type="journal article" date="2019" name="Int. J. Syst. Evol. Microbiol.">
        <title>The Global Catalogue of Microorganisms (GCM) 10K type strain sequencing project: providing services to taxonomists for standard genome sequencing and annotation.</title>
        <authorList>
            <consortium name="The Broad Institute Genomics Platform"/>
            <consortium name="The Broad Institute Genome Sequencing Center for Infectious Disease"/>
            <person name="Wu L."/>
            <person name="Ma J."/>
        </authorList>
    </citation>
    <scope>NUCLEOTIDE SEQUENCE [LARGE SCALE GENOMIC DNA]</scope>
    <source>
        <strain evidence="2 3">JCM 15976</strain>
    </source>
</reference>
<protein>
    <recommendedName>
        <fullName evidence="1">Glycosyltransferase 2-like domain-containing protein</fullName>
    </recommendedName>
</protein>
<dbReference type="Pfam" id="PF00535">
    <property type="entry name" value="Glycos_transf_2"/>
    <property type="match status" value="1"/>
</dbReference>
<dbReference type="InterPro" id="IPR029044">
    <property type="entry name" value="Nucleotide-diphossugar_trans"/>
</dbReference>
<proteinExistence type="predicted"/>
<evidence type="ECO:0000313" key="2">
    <source>
        <dbReference type="EMBL" id="GAA0747835.1"/>
    </source>
</evidence>
<dbReference type="Gene3D" id="3.90.550.10">
    <property type="entry name" value="Spore Coat Polysaccharide Biosynthesis Protein SpsA, Chain A"/>
    <property type="match status" value="1"/>
</dbReference>
<gene>
    <name evidence="2" type="ORF">GCM10009431_25680</name>
</gene>
<organism evidence="2 3">
    <name type="scientific">Gaetbulibacter jejuensis</name>
    <dbReference type="NCBI Taxonomy" id="584607"/>
    <lineage>
        <taxon>Bacteria</taxon>
        <taxon>Pseudomonadati</taxon>
        <taxon>Bacteroidota</taxon>
        <taxon>Flavobacteriia</taxon>
        <taxon>Flavobacteriales</taxon>
        <taxon>Flavobacteriaceae</taxon>
        <taxon>Gaetbulibacter</taxon>
    </lineage>
</organism>
<comment type="caution">
    <text evidence="2">The sequence shown here is derived from an EMBL/GenBank/DDBJ whole genome shotgun (WGS) entry which is preliminary data.</text>
</comment>
<dbReference type="SUPFAM" id="SSF53448">
    <property type="entry name" value="Nucleotide-diphospho-sugar transferases"/>
    <property type="match status" value="1"/>
</dbReference>
<keyword evidence="3" id="KW-1185">Reference proteome</keyword>
<evidence type="ECO:0000259" key="1">
    <source>
        <dbReference type="Pfam" id="PF00535"/>
    </source>
</evidence>
<dbReference type="InterPro" id="IPR001173">
    <property type="entry name" value="Glyco_trans_2-like"/>
</dbReference>
<sequence length="273" mass="32045">MDSALAQTYPNLEIVVSDDASIDATLELIASYKTKTSIPIYIHHHTPNGIGANWNHCVRKANGEYIKFLFQDDVLLPECVALMVAVLEQHQTIALVASKREFIVESSYLNDTSKAWIDTYNDLQCTLDYPVKNAIQVLNRSLFKHQSYFDSPRNKVGEPSTLLFRTSLLDTVGYFREDLKQILDYEFYNRVLKRYSIAIMQEPLVKFRLHGQQATVLNKNNDQTDYVIYDRLMYDDYLWSLNKDMRLYFLKKYNPFVRLVFKGLKRLKRLQWK</sequence>
<evidence type="ECO:0000313" key="3">
    <source>
        <dbReference type="Proteomes" id="UP001500736"/>
    </source>
</evidence>